<gene>
    <name evidence="1" type="ORF">COCVIDRAFT_112009</name>
</gene>
<accession>W7E8F4</accession>
<evidence type="ECO:0000313" key="1">
    <source>
        <dbReference type="EMBL" id="EUN22200.1"/>
    </source>
</evidence>
<dbReference type="Proteomes" id="UP000054337">
    <property type="component" value="Unassembled WGS sequence"/>
</dbReference>
<proteinExistence type="predicted"/>
<protein>
    <submittedName>
        <fullName evidence="1">Uncharacterized protein</fullName>
    </submittedName>
</protein>
<feature type="non-terminal residue" evidence="1">
    <location>
        <position position="1"/>
    </location>
</feature>
<reference evidence="1 2" key="1">
    <citation type="journal article" date="2013" name="PLoS Genet.">
        <title>Comparative genome structure, secondary metabolite, and effector coding capacity across Cochliobolus pathogens.</title>
        <authorList>
            <person name="Condon B.J."/>
            <person name="Leng Y."/>
            <person name="Wu D."/>
            <person name="Bushley K.E."/>
            <person name="Ohm R.A."/>
            <person name="Otillar R."/>
            <person name="Martin J."/>
            <person name="Schackwitz W."/>
            <person name="Grimwood J."/>
            <person name="MohdZainudin N."/>
            <person name="Xue C."/>
            <person name="Wang R."/>
            <person name="Manning V.A."/>
            <person name="Dhillon B."/>
            <person name="Tu Z.J."/>
            <person name="Steffenson B.J."/>
            <person name="Salamov A."/>
            <person name="Sun H."/>
            <person name="Lowry S."/>
            <person name="LaButti K."/>
            <person name="Han J."/>
            <person name="Copeland A."/>
            <person name="Lindquist E."/>
            <person name="Barry K."/>
            <person name="Schmutz J."/>
            <person name="Baker S.E."/>
            <person name="Ciuffetti L.M."/>
            <person name="Grigoriev I.V."/>
            <person name="Zhong S."/>
            <person name="Turgeon B.G."/>
        </authorList>
    </citation>
    <scope>NUCLEOTIDE SEQUENCE [LARGE SCALE GENOMIC DNA]</scope>
    <source>
        <strain evidence="1 2">FI3</strain>
    </source>
</reference>
<dbReference type="EMBL" id="KI968819">
    <property type="protein sequence ID" value="EUN22200.1"/>
    <property type="molecule type" value="Genomic_DNA"/>
</dbReference>
<dbReference type="HOGENOM" id="CLU_2855762_0_0_1"/>
<evidence type="ECO:0000313" key="2">
    <source>
        <dbReference type="Proteomes" id="UP000054337"/>
    </source>
</evidence>
<keyword evidence="2" id="KW-1185">Reference proteome</keyword>
<dbReference type="GeneID" id="26250091"/>
<sequence length="65" mass="7382">PPPPPPPTLTSSEVSPPCLSRSNATFNPHVKLCLLFWAYQYSTGSTIEIMLSLLIEYNYHSVYRR</sequence>
<dbReference type="RefSeq" id="XP_014551775.1">
    <property type="nucleotide sequence ID" value="XM_014696289.1"/>
</dbReference>
<organism evidence="1 2">
    <name type="scientific">Bipolaris victoriae (strain FI3)</name>
    <name type="common">Victoria blight of oats agent</name>
    <name type="synonym">Cochliobolus victoriae</name>
    <dbReference type="NCBI Taxonomy" id="930091"/>
    <lineage>
        <taxon>Eukaryota</taxon>
        <taxon>Fungi</taxon>
        <taxon>Dikarya</taxon>
        <taxon>Ascomycota</taxon>
        <taxon>Pezizomycotina</taxon>
        <taxon>Dothideomycetes</taxon>
        <taxon>Pleosporomycetidae</taxon>
        <taxon>Pleosporales</taxon>
        <taxon>Pleosporineae</taxon>
        <taxon>Pleosporaceae</taxon>
        <taxon>Bipolaris</taxon>
    </lineage>
</organism>
<dbReference type="AlphaFoldDB" id="W7E8F4"/>
<name>W7E8F4_BIPV3</name>